<dbReference type="EMBL" id="LAZR01008449">
    <property type="protein sequence ID" value="KKM78690.1"/>
    <property type="molecule type" value="Genomic_DNA"/>
</dbReference>
<protein>
    <submittedName>
        <fullName evidence="1">Uncharacterized protein</fullName>
    </submittedName>
</protein>
<reference evidence="1" key="1">
    <citation type="journal article" date="2015" name="Nature">
        <title>Complex archaea that bridge the gap between prokaryotes and eukaryotes.</title>
        <authorList>
            <person name="Spang A."/>
            <person name="Saw J.H."/>
            <person name="Jorgensen S.L."/>
            <person name="Zaremba-Niedzwiedzka K."/>
            <person name="Martijn J."/>
            <person name="Lind A.E."/>
            <person name="van Eijk R."/>
            <person name="Schleper C."/>
            <person name="Guy L."/>
            <person name="Ettema T.J."/>
        </authorList>
    </citation>
    <scope>NUCLEOTIDE SEQUENCE</scope>
</reference>
<gene>
    <name evidence="1" type="ORF">LCGC14_1357390</name>
</gene>
<comment type="caution">
    <text evidence="1">The sequence shown here is derived from an EMBL/GenBank/DDBJ whole genome shotgun (WGS) entry which is preliminary data.</text>
</comment>
<proteinExistence type="predicted"/>
<organism evidence="1">
    <name type="scientific">marine sediment metagenome</name>
    <dbReference type="NCBI Taxonomy" id="412755"/>
    <lineage>
        <taxon>unclassified sequences</taxon>
        <taxon>metagenomes</taxon>
        <taxon>ecological metagenomes</taxon>
    </lineage>
</organism>
<evidence type="ECO:0000313" key="1">
    <source>
        <dbReference type="EMBL" id="KKM78690.1"/>
    </source>
</evidence>
<dbReference type="AlphaFoldDB" id="A0A0F9MPF9"/>
<accession>A0A0F9MPF9</accession>
<name>A0A0F9MPF9_9ZZZZ</name>
<sequence length="151" mass="17684">MSKFKEEELLKYFDDMCLFLANHHWTERDERAVAIREMIQKKPKRMITGYQPNQTLSNVKPPKGGTGMLPEKRALTVDEIISKYPMTVRILLVQLVEQIERLEKEKPQVTGEFVEKWGKEFPVCTQLDIKIIPKLIKQMLKEAGVEVKKKK</sequence>